<sequence>MAIDLLNRLPVQPWMQADGARRVMRALNAGAPDSARFVGGCVRNALLGQPVADIDIATKWEPDEVTRRLLKANVAVHPTGIEHGTVTAVANNQPYEITTLRRDVSTDGRHATVAFTTDWTEDAKRRDFHVNALYCDLMGDLIDPTGRGISDLREQKIAFIGDADTRLKEDYLRILRFFRFNAWYGSGQLDVEGLSACLRHRAGLETISVERIWSELKKILAARDPRVVLEAMSQTGVLQFVLSEAIGLDLFNALVGLELEEHLAPDPYLRLLSLYPKDIDVISADVKRLKMSNYEKKRLLATASDTTDFSKEFSAKAFRRAIYKTGKDVFKARARLAWAVRGREANHRYWRVLTQSAEKYERPVFPISGEHIIAVGVPEGKPVGEVLQRAEQWWIDEDFPSDVALIARHMRLIAEDVKLREGAGSIDD</sequence>
<dbReference type="HOGENOM" id="CLU_015961_2_3_5"/>
<protein>
    <submittedName>
        <fullName evidence="11">Polynucleotide adenylyltransferase region</fullName>
    </submittedName>
</protein>
<dbReference type="PANTHER" id="PTHR46173">
    <property type="entry name" value="CCA TRNA NUCLEOTIDYLTRANSFERASE 1, MITOCHONDRIAL"/>
    <property type="match status" value="1"/>
</dbReference>
<dbReference type="PANTHER" id="PTHR46173:SF1">
    <property type="entry name" value="CCA TRNA NUCLEOTIDYLTRANSFERASE 1, MITOCHONDRIAL"/>
    <property type="match status" value="1"/>
</dbReference>
<evidence type="ECO:0000256" key="4">
    <source>
        <dbReference type="ARBA" id="ARBA00022695"/>
    </source>
</evidence>
<feature type="domain" description="tRNA nucleotidyltransferase/poly(A) polymerase RNA and SrmB- binding" evidence="10">
    <location>
        <begin position="194"/>
        <end position="244"/>
    </location>
</feature>
<dbReference type="SUPFAM" id="SSF81891">
    <property type="entry name" value="Poly A polymerase C-terminal region-like"/>
    <property type="match status" value="1"/>
</dbReference>
<dbReference type="KEGG" id="hba:Hbal_0738"/>
<dbReference type="EMBL" id="CP001678">
    <property type="protein sequence ID" value="ACT58432.1"/>
    <property type="molecule type" value="Genomic_DNA"/>
</dbReference>
<dbReference type="Gene3D" id="1.10.3090.10">
    <property type="entry name" value="cca-adding enzyme, domain 2"/>
    <property type="match status" value="1"/>
</dbReference>
<proteinExistence type="inferred from homology"/>
<evidence type="ECO:0000256" key="6">
    <source>
        <dbReference type="ARBA" id="ARBA00022741"/>
    </source>
</evidence>
<comment type="similarity">
    <text evidence="8">Belongs to the tRNA nucleotidyltransferase/poly(A) polymerase family.</text>
</comment>
<feature type="domain" description="Poly A polymerase head" evidence="9">
    <location>
        <begin position="35"/>
        <end position="157"/>
    </location>
</feature>
<dbReference type="Gene3D" id="3.30.460.10">
    <property type="entry name" value="Beta Polymerase, domain 2"/>
    <property type="match status" value="1"/>
</dbReference>
<keyword evidence="2 8" id="KW-0808">Transferase</keyword>
<keyword evidence="12" id="KW-1185">Reference proteome</keyword>
<dbReference type="eggNOG" id="COG0617">
    <property type="taxonomic scope" value="Bacteria"/>
</dbReference>
<dbReference type="InterPro" id="IPR043519">
    <property type="entry name" value="NT_sf"/>
</dbReference>
<keyword evidence="4 11" id="KW-0548">Nucleotidyltransferase</keyword>
<dbReference type="CDD" id="cd05398">
    <property type="entry name" value="NT_ClassII-CCAase"/>
    <property type="match status" value="1"/>
</dbReference>
<dbReference type="SUPFAM" id="SSF81301">
    <property type="entry name" value="Nucleotidyltransferase"/>
    <property type="match status" value="1"/>
</dbReference>
<keyword evidence="8" id="KW-0694">RNA-binding</keyword>
<dbReference type="InterPro" id="IPR002646">
    <property type="entry name" value="PolA_pol_head_dom"/>
</dbReference>
<dbReference type="GO" id="GO:0008033">
    <property type="term" value="P:tRNA processing"/>
    <property type="evidence" value="ECO:0007669"/>
    <property type="project" value="UniProtKB-KW"/>
</dbReference>
<comment type="cofactor">
    <cofactor evidence="1">
        <name>Mg(2+)</name>
        <dbReference type="ChEBI" id="CHEBI:18420"/>
    </cofactor>
</comment>
<name>C6XPE6_HIRBI</name>
<evidence type="ECO:0000259" key="9">
    <source>
        <dbReference type="Pfam" id="PF01743"/>
    </source>
</evidence>
<organism evidence="11 12">
    <name type="scientific">Hirschia baltica (strain ATCC 49814 / DSM 5838 / IFAM 1418)</name>
    <dbReference type="NCBI Taxonomy" id="582402"/>
    <lineage>
        <taxon>Bacteria</taxon>
        <taxon>Pseudomonadati</taxon>
        <taxon>Pseudomonadota</taxon>
        <taxon>Alphaproteobacteria</taxon>
        <taxon>Hyphomonadales</taxon>
        <taxon>Hyphomonadaceae</taxon>
        <taxon>Hirschia</taxon>
    </lineage>
</organism>
<dbReference type="Pfam" id="PF12627">
    <property type="entry name" value="PolyA_pol_RNAbd"/>
    <property type="match status" value="1"/>
</dbReference>
<evidence type="ECO:0000256" key="8">
    <source>
        <dbReference type="RuleBase" id="RU003953"/>
    </source>
</evidence>
<keyword evidence="5" id="KW-0479">Metal-binding</keyword>
<keyword evidence="3" id="KW-0819">tRNA processing</keyword>
<dbReference type="AlphaFoldDB" id="C6XPE6"/>
<dbReference type="Proteomes" id="UP000002745">
    <property type="component" value="Chromosome"/>
</dbReference>
<keyword evidence="7" id="KW-0460">Magnesium</keyword>
<dbReference type="GO" id="GO:0000166">
    <property type="term" value="F:nucleotide binding"/>
    <property type="evidence" value="ECO:0007669"/>
    <property type="project" value="UniProtKB-KW"/>
</dbReference>
<dbReference type="GO" id="GO:0046872">
    <property type="term" value="F:metal ion binding"/>
    <property type="evidence" value="ECO:0007669"/>
    <property type="project" value="UniProtKB-KW"/>
</dbReference>
<dbReference type="OrthoDB" id="9805698at2"/>
<dbReference type="GO" id="GO:0016779">
    <property type="term" value="F:nucleotidyltransferase activity"/>
    <property type="evidence" value="ECO:0007669"/>
    <property type="project" value="UniProtKB-KW"/>
</dbReference>
<evidence type="ECO:0000313" key="12">
    <source>
        <dbReference type="Proteomes" id="UP000002745"/>
    </source>
</evidence>
<keyword evidence="6" id="KW-0547">Nucleotide-binding</keyword>
<gene>
    <name evidence="11" type="ordered locus">Hbal_0738</name>
</gene>
<evidence type="ECO:0000256" key="1">
    <source>
        <dbReference type="ARBA" id="ARBA00001946"/>
    </source>
</evidence>
<evidence type="ECO:0000256" key="7">
    <source>
        <dbReference type="ARBA" id="ARBA00022842"/>
    </source>
</evidence>
<evidence type="ECO:0000313" key="11">
    <source>
        <dbReference type="EMBL" id="ACT58432.1"/>
    </source>
</evidence>
<evidence type="ECO:0000256" key="2">
    <source>
        <dbReference type="ARBA" id="ARBA00022679"/>
    </source>
</evidence>
<dbReference type="STRING" id="582402.Hbal_0738"/>
<dbReference type="InterPro" id="IPR050264">
    <property type="entry name" value="Bact_CCA-adding_enz_type3_sf"/>
</dbReference>
<dbReference type="Pfam" id="PF01743">
    <property type="entry name" value="PolyA_pol"/>
    <property type="match status" value="1"/>
</dbReference>
<accession>C6XPE6</accession>
<dbReference type="RefSeq" id="WP_015826582.1">
    <property type="nucleotide sequence ID" value="NC_012982.1"/>
</dbReference>
<dbReference type="GO" id="GO:0000049">
    <property type="term" value="F:tRNA binding"/>
    <property type="evidence" value="ECO:0007669"/>
    <property type="project" value="TreeGrafter"/>
</dbReference>
<evidence type="ECO:0000256" key="3">
    <source>
        <dbReference type="ARBA" id="ARBA00022694"/>
    </source>
</evidence>
<reference evidence="12" key="1">
    <citation type="journal article" date="2011" name="J. Bacteriol.">
        <title>Genome sequences of eight morphologically diverse alphaproteobacteria.</title>
        <authorList>
            <consortium name="US DOE Joint Genome Institute"/>
            <person name="Brown P.J."/>
            <person name="Kysela D.T."/>
            <person name="Buechlein A."/>
            <person name="Hemmerich C."/>
            <person name="Brun Y.V."/>
        </authorList>
    </citation>
    <scope>NUCLEOTIDE SEQUENCE [LARGE SCALE GENOMIC DNA]</scope>
    <source>
        <strain evidence="12">ATCC 49814 / DSM 5838 / IFAM 1418</strain>
    </source>
</reference>
<dbReference type="InterPro" id="IPR032828">
    <property type="entry name" value="PolyA_RNA-bd"/>
</dbReference>
<evidence type="ECO:0000259" key="10">
    <source>
        <dbReference type="Pfam" id="PF12627"/>
    </source>
</evidence>
<evidence type="ECO:0000256" key="5">
    <source>
        <dbReference type="ARBA" id="ARBA00022723"/>
    </source>
</evidence>